<dbReference type="InterPro" id="IPR036286">
    <property type="entry name" value="LexA/Signal_pep-like_sf"/>
</dbReference>
<dbReference type="SUPFAM" id="SSF51306">
    <property type="entry name" value="LexA/Signal peptidase"/>
    <property type="match status" value="1"/>
</dbReference>
<evidence type="ECO:0000256" key="7">
    <source>
        <dbReference type="ARBA" id="ARBA00022840"/>
    </source>
</evidence>
<evidence type="ECO:0000259" key="11">
    <source>
        <dbReference type="Pfam" id="PF00580"/>
    </source>
</evidence>
<gene>
    <name evidence="13" type="ORF">SAMN02745207_01736</name>
</gene>
<dbReference type="Pfam" id="PF00580">
    <property type="entry name" value="UvrD-helicase"/>
    <property type="match status" value="1"/>
</dbReference>
<keyword evidence="7" id="KW-0067">ATP-binding</keyword>
<evidence type="ECO:0000256" key="3">
    <source>
        <dbReference type="ARBA" id="ARBA00022763"/>
    </source>
</evidence>
<dbReference type="AlphaFoldDB" id="A0A1M5UHD2"/>
<evidence type="ECO:0000256" key="10">
    <source>
        <dbReference type="RuleBase" id="RU003991"/>
    </source>
</evidence>
<dbReference type="InterPro" id="IPR006197">
    <property type="entry name" value="Peptidase_S24_LexA"/>
</dbReference>
<dbReference type="RefSeq" id="WP_073338046.1">
    <property type="nucleotide sequence ID" value="NZ_FQXM01000008.1"/>
</dbReference>
<evidence type="ECO:0000256" key="5">
    <source>
        <dbReference type="ARBA" id="ARBA00022806"/>
    </source>
</evidence>
<dbReference type="PANTHER" id="PTHR33516">
    <property type="entry name" value="LEXA REPRESSOR"/>
    <property type="match status" value="1"/>
</dbReference>
<dbReference type="InterPro" id="IPR015927">
    <property type="entry name" value="Peptidase_S24_S26A/B/C"/>
</dbReference>
<evidence type="ECO:0000256" key="9">
    <source>
        <dbReference type="ARBA" id="ARBA00023236"/>
    </source>
</evidence>
<keyword evidence="3" id="KW-0227">DNA damage</keyword>
<keyword evidence="9" id="KW-0742">SOS response</keyword>
<dbReference type="OrthoDB" id="9787585at2"/>
<dbReference type="InterPro" id="IPR013986">
    <property type="entry name" value="DExx_box_DNA_helicase_dom_sf"/>
</dbReference>
<evidence type="ECO:0000313" key="13">
    <source>
        <dbReference type="EMBL" id="SHH62424.1"/>
    </source>
</evidence>
<dbReference type="InterPro" id="IPR039418">
    <property type="entry name" value="LexA-like"/>
</dbReference>
<keyword evidence="5" id="KW-0347">Helicase</keyword>
<keyword evidence="2" id="KW-0547">Nucleotide-binding</keyword>
<feature type="domain" description="UvrD-like helicase ATP-binding" evidence="11">
    <location>
        <begin position="33"/>
        <end position="280"/>
    </location>
</feature>
<dbReference type="STRING" id="1121316.SAMN02745207_01736"/>
<dbReference type="Gene3D" id="2.10.109.10">
    <property type="entry name" value="Umud Fragment, subunit A"/>
    <property type="match status" value="1"/>
</dbReference>
<protein>
    <submittedName>
        <fullName evidence="13">SOS regulatory protein LexA</fullName>
    </submittedName>
</protein>
<dbReference type="SUPFAM" id="SSF52540">
    <property type="entry name" value="P-loop containing nucleoside triphosphate hydrolases"/>
    <property type="match status" value="1"/>
</dbReference>
<evidence type="ECO:0000259" key="12">
    <source>
        <dbReference type="Pfam" id="PF00717"/>
    </source>
</evidence>
<dbReference type="GO" id="GO:0005524">
    <property type="term" value="F:ATP binding"/>
    <property type="evidence" value="ECO:0007669"/>
    <property type="project" value="UniProtKB-KW"/>
</dbReference>
<dbReference type="InterPro" id="IPR050077">
    <property type="entry name" value="LexA_repressor"/>
</dbReference>
<feature type="domain" description="Peptidase S24/S26A/S26B/S26C" evidence="12">
    <location>
        <begin position="376"/>
        <end position="491"/>
    </location>
</feature>
<evidence type="ECO:0000256" key="2">
    <source>
        <dbReference type="ARBA" id="ARBA00022741"/>
    </source>
</evidence>
<sequence length="498" mass="58575">MDKYYETSKSQKSFILSKPSGKTTEILKGKKFSGKSTSLSYRILFLKNNYILNPKDKILVILFNQMDKENFVRSYKKISRSNDELFNTLLSGFLSNEENIEFVTFEKVISELFFDYLVENNKLELLIERKEIEKIMVNAIEEVKKDFKRNKILKKENWEFFSNEIRWIKSSSWVNVKEYLDSPRKGWKHKGNSKPTLKKNSSSREAVIALYNYYNRELEKQGYIDYEDMLKYINNTLSSKNSNKKSEFLSKYVHIIVDDTEKFSSSEIELIENLYYDEDHSTMTFSININNKEKENQFSKIVRNKRIYTEELPGVSKKYTLKHSFTPNESLERFKYFDLKHLKEFNILKDSSNFEELIVEDEEEIEYGKEELNQIPVFNNIAAGDPIYMEPEQQDSFSLPKYWTKGMQDCFILKVKGDSMINANIQDRDMVVIQTISSATHNDIVAVNIEGNATLKRLYNKNGKVMLMPENQNYKPIIVKEEGFYLIGKAVGVIRAKQ</sequence>
<dbReference type="Proteomes" id="UP000184447">
    <property type="component" value="Unassembled WGS sequence"/>
</dbReference>
<evidence type="ECO:0000256" key="6">
    <source>
        <dbReference type="ARBA" id="ARBA00022813"/>
    </source>
</evidence>
<comment type="similarity">
    <text evidence="1 10">Belongs to the peptidase S24 family.</text>
</comment>
<accession>A0A1M5UHD2</accession>
<organism evidence="13 14">
    <name type="scientific">Clostridium grantii DSM 8605</name>
    <dbReference type="NCBI Taxonomy" id="1121316"/>
    <lineage>
        <taxon>Bacteria</taxon>
        <taxon>Bacillati</taxon>
        <taxon>Bacillota</taxon>
        <taxon>Clostridia</taxon>
        <taxon>Eubacteriales</taxon>
        <taxon>Clostridiaceae</taxon>
        <taxon>Clostridium</taxon>
    </lineage>
</organism>
<dbReference type="GO" id="GO:0016787">
    <property type="term" value="F:hydrolase activity"/>
    <property type="evidence" value="ECO:0007669"/>
    <property type="project" value="UniProtKB-KW"/>
</dbReference>
<proteinExistence type="inferred from homology"/>
<keyword evidence="4 10" id="KW-0378">Hydrolase</keyword>
<keyword evidence="8" id="KW-0234">DNA repair</keyword>
<dbReference type="EMBL" id="FQXM01000008">
    <property type="protein sequence ID" value="SHH62424.1"/>
    <property type="molecule type" value="Genomic_DNA"/>
</dbReference>
<dbReference type="InterPro" id="IPR014016">
    <property type="entry name" value="UvrD-like_ATP-bd"/>
</dbReference>
<evidence type="ECO:0000256" key="1">
    <source>
        <dbReference type="ARBA" id="ARBA00007484"/>
    </source>
</evidence>
<dbReference type="PRINTS" id="PR00726">
    <property type="entry name" value="LEXASERPTASE"/>
</dbReference>
<dbReference type="PANTHER" id="PTHR33516:SF2">
    <property type="entry name" value="LEXA REPRESSOR-RELATED"/>
    <property type="match status" value="1"/>
</dbReference>
<dbReference type="GO" id="GO:0006281">
    <property type="term" value="P:DNA repair"/>
    <property type="evidence" value="ECO:0007669"/>
    <property type="project" value="UniProtKB-KW"/>
</dbReference>
<dbReference type="GO" id="GO:0006355">
    <property type="term" value="P:regulation of DNA-templated transcription"/>
    <property type="evidence" value="ECO:0007669"/>
    <property type="project" value="InterPro"/>
</dbReference>
<dbReference type="GO" id="GO:0004386">
    <property type="term" value="F:helicase activity"/>
    <property type="evidence" value="ECO:0007669"/>
    <property type="project" value="UniProtKB-KW"/>
</dbReference>
<name>A0A1M5UHD2_9CLOT</name>
<evidence type="ECO:0000256" key="8">
    <source>
        <dbReference type="ARBA" id="ARBA00023204"/>
    </source>
</evidence>
<dbReference type="GO" id="GO:0003677">
    <property type="term" value="F:DNA binding"/>
    <property type="evidence" value="ECO:0007669"/>
    <property type="project" value="InterPro"/>
</dbReference>
<reference evidence="13 14" key="1">
    <citation type="submission" date="2016-11" db="EMBL/GenBank/DDBJ databases">
        <authorList>
            <person name="Jaros S."/>
            <person name="Januszkiewicz K."/>
            <person name="Wedrychowicz H."/>
        </authorList>
    </citation>
    <scope>NUCLEOTIDE SEQUENCE [LARGE SCALE GENOMIC DNA]</scope>
    <source>
        <strain evidence="13 14">DSM 8605</strain>
    </source>
</reference>
<dbReference type="CDD" id="cd06529">
    <property type="entry name" value="S24_LexA-like"/>
    <property type="match status" value="1"/>
</dbReference>
<keyword evidence="14" id="KW-1185">Reference proteome</keyword>
<keyword evidence="6 10" id="KW-0068">Autocatalytic cleavage</keyword>
<dbReference type="Gene3D" id="1.10.10.160">
    <property type="match status" value="1"/>
</dbReference>
<evidence type="ECO:0000313" key="14">
    <source>
        <dbReference type="Proteomes" id="UP000184447"/>
    </source>
</evidence>
<dbReference type="InterPro" id="IPR027417">
    <property type="entry name" value="P-loop_NTPase"/>
</dbReference>
<evidence type="ECO:0000256" key="4">
    <source>
        <dbReference type="ARBA" id="ARBA00022801"/>
    </source>
</evidence>
<dbReference type="Pfam" id="PF00717">
    <property type="entry name" value="Peptidase_S24"/>
    <property type="match status" value="1"/>
</dbReference>
<dbReference type="GO" id="GO:0009432">
    <property type="term" value="P:SOS response"/>
    <property type="evidence" value="ECO:0007669"/>
    <property type="project" value="UniProtKB-KW"/>
</dbReference>
<dbReference type="Gene3D" id="3.40.50.300">
    <property type="entry name" value="P-loop containing nucleotide triphosphate hydrolases"/>
    <property type="match status" value="1"/>
</dbReference>